<dbReference type="VEuPathDB" id="FungiDB:RhiirFUN_002323"/>
<dbReference type="Proteomes" id="UP000233469">
    <property type="component" value="Unassembled WGS sequence"/>
</dbReference>
<evidence type="ECO:0000256" key="1">
    <source>
        <dbReference type="SAM" id="Phobius"/>
    </source>
</evidence>
<reference evidence="2 3" key="2">
    <citation type="submission" date="2017-10" db="EMBL/GenBank/DDBJ databases">
        <title>Extensive intraspecific genome diversity in a model arbuscular mycorrhizal fungus.</title>
        <authorList>
            <person name="Chen E.C.H."/>
            <person name="Morin E."/>
            <person name="Baudet D."/>
            <person name="Noel J."/>
            <person name="Ndikumana S."/>
            <person name="Charron P."/>
            <person name="St-Onge C."/>
            <person name="Giorgi J."/>
            <person name="Grigoriev I.V."/>
            <person name="Roux C."/>
            <person name="Martin F.M."/>
            <person name="Corradi N."/>
        </authorList>
    </citation>
    <scope>NUCLEOTIDE SEQUENCE [LARGE SCALE GENOMIC DNA]</scope>
    <source>
        <strain evidence="2 3">C2</strain>
    </source>
</reference>
<keyword evidence="1" id="KW-1133">Transmembrane helix</keyword>
<evidence type="ECO:0000313" key="3">
    <source>
        <dbReference type="Proteomes" id="UP000233469"/>
    </source>
</evidence>
<dbReference type="EMBL" id="LLXL01000014">
    <property type="protein sequence ID" value="PKK80452.1"/>
    <property type="molecule type" value="Genomic_DNA"/>
</dbReference>
<feature type="transmembrane region" description="Helical" evidence="1">
    <location>
        <begin position="57"/>
        <end position="83"/>
    </location>
</feature>
<dbReference type="AlphaFoldDB" id="A0A2N1P2X4"/>
<comment type="caution">
    <text evidence="2">The sequence shown here is derived from an EMBL/GenBank/DDBJ whole genome shotgun (WGS) entry which is preliminary data.</text>
</comment>
<keyword evidence="1" id="KW-0812">Transmembrane</keyword>
<gene>
    <name evidence="2" type="ORF">RhiirC2_724463</name>
</gene>
<sequence>MIQCIILIDFVCLYRYKILHKGNYFLKYVTKPNVFKKFYEDGVFDVLENEKKYISTFIIPNIIAIFLIIVFIILYNVLIFMTWKNEYWDFISRTKILIP</sequence>
<accession>A0A2N1P2X4</accession>
<reference evidence="2 3" key="1">
    <citation type="submission" date="2016-04" db="EMBL/GenBank/DDBJ databases">
        <title>Genome analyses suggest a sexual origin of heterokaryosis in a supposedly ancient asexual fungus.</title>
        <authorList>
            <person name="Ropars J."/>
            <person name="Sedzielewska K."/>
            <person name="Noel J."/>
            <person name="Charron P."/>
            <person name="Farinelli L."/>
            <person name="Marton T."/>
            <person name="Kruger M."/>
            <person name="Pelin A."/>
            <person name="Brachmann A."/>
            <person name="Corradi N."/>
        </authorList>
    </citation>
    <scope>NUCLEOTIDE SEQUENCE [LARGE SCALE GENOMIC DNA]</scope>
    <source>
        <strain evidence="2 3">C2</strain>
    </source>
</reference>
<dbReference type="VEuPathDB" id="FungiDB:FUN_002267"/>
<protein>
    <submittedName>
        <fullName evidence="2">Uncharacterized protein</fullName>
    </submittedName>
</protein>
<name>A0A2N1P2X4_9GLOM</name>
<proteinExistence type="predicted"/>
<keyword evidence="1" id="KW-0472">Membrane</keyword>
<feature type="non-terminal residue" evidence="2">
    <location>
        <position position="99"/>
    </location>
</feature>
<organism evidence="2 3">
    <name type="scientific">Rhizophagus irregularis</name>
    <dbReference type="NCBI Taxonomy" id="588596"/>
    <lineage>
        <taxon>Eukaryota</taxon>
        <taxon>Fungi</taxon>
        <taxon>Fungi incertae sedis</taxon>
        <taxon>Mucoromycota</taxon>
        <taxon>Glomeromycotina</taxon>
        <taxon>Glomeromycetes</taxon>
        <taxon>Glomerales</taxon>
        <taxon>Glomeraceae</taxon>
        <taxon>Rhizophagus</taxon>
    </lineage>
</organism>
<evidence type="ECO:0000313" key="2">
    <source>
        <dbReference type="EMBL" id="PKK80452.1"/>
    </source>
</evidence>
<dbReference type="VEuPathDB" id="FungiDB:RhiirA1_407486"/>